<dbReference type="Pfam" id="PF02683">
    <property type="entry name" value="DsbD_TM"/>
    <property type="match status" value="1"/>
</dbReference>
<comment type="caution">
    <text evidence="8">The sequence shown here is derived from an EMBL/GenBank/DDBJ whole genome shotgun (WGS) entry which is preliminary data.</text>
</comment>
<organism evidence="8 9">
    <name type="scientific">Candidatus Harrisonbacteria bacterium CG10_big_fil_rev_8_21_14_0_10_44_23</name>
    <dbReference type="NCBI Taxonomy" id="1974585"/>
    <lineage>
        <taxon>Bacteria</taxon>
        <taxon>Candidatus Harrisoniibacteriota</taxon>
    </lineage>
</organism>
<proteinExistence type="inferred from homology"/>
<dbReference type="PANTHER" id="PTHR31272">
    <property type="entry name" value="CYTOCHROME C-TYPE BIOGENESIS PROTEIN HI_1454-RELATED"/>
    <property type="match status" value="1"/>
</dbReference>
<dbReference type="GO" id="GO:0016020">
    <property type="term" value="C:membrane"/>
    <property type="evidence" value="ECO:0007669"/>
    <property type="project" value="UniProtKB-SubCell"/>
</dbReference>
<feature type="transmembrane region" description="Helical" evidence="6">
    <location>
        <begin position="6"/>
        <end position="35"/>
    </location>
</feature>
<feature type="transmembrane region" description="Helical" evidence="6">
    <location>
        <begin position="81"/>
        <end position="103"/>
    </location>
</feature>
<dbReference type="InterPro" id="IPR003834">
    <property type="entry name" value="Cyt_c_assmbl_TM_dom"/>
</dbReference>
<evidence type="ECO:0000256" key="4">
    <source>
        <dbReference type="ARBA" id="ARBA00022989"/>
    </source>
</evidence>
<feature type="transmembrane region" description="Helical" evidence="6">
    <location>
        <begin position="212"/>
        <end position="236"/>
    </location>
</feature>
<comment type="similarity">
    <text evidence="2">Belongs to the DsbD family.</text>
</comment>
<feature type="transmembrane region" description="Helical" evidence="6">
    <location>
        <begin position="124"/>
        <end position="149"/>
    </location>
</feature>
<evidence type="ECO:0000313" key="9">
    <source>
        <dbReference type="Proteomes" id="UP000229615"/>
    </source>
</evidence>
<keyword evidence="5 6" id="KW-0472">Membrane</keyword>
<evidence type="ECO:0000256" key="1">
    <source>
        <dbReference type="ARBA" id="ARBA00004141"/>
    </source>
</evidence>
<sequence length="289" mass="31590">MDILFGASIVASFLAGMVALFAPCCITVLLPAYIASAFREKKKMLQMTFIFFAGIATILVPIGLGAAGLAELFQNFHKELWIFGGLFMLVLGVFSLQSRSMSLPLPAWMKAKLRIEGGMHGKSVYALGILSGAATSCCAPVLAGAVTLAVLSGTFWNALIVTFAYVFGMVFPLFLTAYFYDKFKIDQSKLIKGKMVKLSFIGKEMEIHSTNLLAGVMFFLFGGVMLLLGLSGNAYWAPEHQVALGESLNRWTLGLFRYLENIPNSIWVVVVLAIFGAFIYALNKQNKDK</sequence>
<keyword evidence="3 6" id="KW-0812">Transmembrane</keyword>
<reference evidence="9" key="1">
    <citation type="submission" date="2017-09" db="EMBL/GenBank/DDBJ databases">
        <title>Depth-based differentiation of microbial function through sediment-hosted aquifers and enrichment of novel symbionts in the deep terrestrial subsurface.</title>
        <authorList>
            <person name="Probst A.J."/>
            <person name="Ladd B."/>
            <person name="Jarett J.K."/>
            <person name="Geller-Mcgrath D.E."/>
            <person name="Sieber C.M.K."/>
            <person name="Emerson J.B."/>
            <person name="Anantharaman K."/>
            <person name="Thomas B.C."/>
            <person name="Malmstrom R."/>
            <person name="Stieglmeier M."/>
            <person name="Klingl A."/>
            <person name="Woyke T."/>
            <person name="Ryan C.M."/>
            <person name="Banfield J.F."/>
        </authorList>
    </citation>
    <scope>NUCLEOTIDE SEQUENCE [LARGE SCALE GENOMIC DNA]</scope>
</reference>
<dbReference type="Proteomes" id="UP000229615">
    <property type="component" value="Unassembled WGS sequence"/>
</dbReference>
<evidence type="ECO:0000256" key="5">
    <source>
        <dbReference type="ARBA" id="ARBA00023136"/>
    </source>
</evidence>
<accession>A0A2H0UQV7</accession>
<name>A0A2H0UQV7_9BACT</name>
<dbReference type="EMBL" id="PFBB01000003">
    <property type="protein sequence ID" value="PIR88809.1"/>
    <property type="molecule type" value="Genomic_DNA"/>
</dbReference>
<comment type="subcellular location">
    <subcellularLocation>
        <location evidence="1">Membrane</location>
        <topology evidence="1">Multi-pass membrane protein</topology>
    </subcellularLocation>
</comment>
<feature type="transmembrane region" description="Helical" evidence="6">
    <location>
        <begin position="265"/>
        <end position="283"/>
    </location>
</feature>
<dbReference type="AlphaFoldDB" id="A0A2H0UQV7"/>
<dbReference type="InterPro" id="IPR051790">
    <property type="entry name" value="Cytochrome_c-biogenesis_DsbD"/>
</dbReference>
<evidence type="ECO:0000313" key="8">
    <source>
        <dbReference type="EMBL" id="PIR88809.1"/>
    </source>
</evidence>
<gene>
    <name evidence="8" type="ORF">COU09_00315</name>
</gene>
<evidence type="ECO:0000256" key="6">
    <source>
        <dbReference type="SAM" id="Phobius"/>
    </source>
</evidence>
<keyword evidence="4 6" id="KW-1133">Transmembrane helix</keyword>
<feature type="transmembrane region" description="Helical" evidence="6">
    <location>
        <begin position="47"/>
        <end position="69"/>
    </location>
</feature>
<evidence type="ECO:0000256" key="3">
    <source>
        <dbReference type="ARBA" id="ARBA00022692"/>
    </source>
</evidence>
<dbReference type="PANTHER" id="PTHR31272:SF4">
    <property type="entry name" value="CYTOCHROME C-TYPE BIOGENESIS PROTEIN HI_1454-RELATED"/>
    <property type="match status" value="1"/>
</dbReference>
<evidence type="ECO:0000256" key="2">
    <source>
        <dbReference type="ARBA" id="ARBA00006143"/>
    </source>
</evidence>
<evidence type="ECO:0000259" key="7">
    <source>
        <dbReference type="Pfam" id="PF02683"/>
    </source>
</evidence>
<feature type="transmembrane region" description="Helical" evidence="6">
    <location>
        <begin position="155"/>
        <end position="180"/>
    </location>
</feature>
<dbReference type="GO" id="GO:0017004">
    <property type="term" value="P:cytochrome complex assembly"/>
    <property type="evidence" value="ECO:0007669"/>
    <property type="project" value="InterPro"/>
</dbReference>
<protein>
    <recommendedName>
        <fullName evidence="7">Cytochrome C biogenesis protein transmembrane domain-containing protein</fullName>
    </recommendedName>
</protein>
<feature type="domain" description="Cytochrome C biogenesis protein transmembrane" evidence="7">
    <location>
        <begin position="9"/>
        <end position="181"/>
    </location>
</feature>